<comment type="similarity">
    <text evidence="1">Belongs to the sigma-70 factor family. ECF subfamily.</text>
</comment>
<dbReference type="InterPro" id="IPR039425">
    <property type="entry name" value="RNA_pol_sigma-70-like"/>
</dbReference>
<accession>A0ABP7BSA2</accession>
<dbReference type="PANTHER" id="PTHR43133:SF50">
    <property type="entry name" value="ECF RNA POLYMERASE SIGMA FACTOR SIGM"/>
    <property type="match status" value="1"/>
</dbReference>
<keyword evidence="3" id="KW-0731">Sigma factor</keyword>
<protein>
    <submittedName>
        <fullName evidence="8">SigE family RNA polymerase sigma factor</fullName>
    </submittedName>
</protein>
<dbReference type="InterPro" id="IPR036388">
    <property type="entry name" value="WH-like_DNA-bd_sf"/>
</dbReference>
<evidence type="ECO:0000256" key="3">
    <source>
        <dbReference type="ARBA" id="ARBA00023082"/>
    </source>
</evidence>
<keyword evidence="2" id="KW-0805">Transcription regulation</keyword>
<evidence type="ECO:0000256" key="5">
    <source>
        <dbReference type="ARBA" id="ARBA00023163"/>
    </source>
</evidence>
<gene>
    <name evidence="8" type="ORF">GCM10022224_034430</name>
</gene>
<name>A0ABP7BSA2_9ACTN</name>
<dbReference type="SUPFAM" id="SSF88946">
    <property type="entry name" value="Sigma2 domain of RNA polymerase sigma factors"/>
    <property type="match status" value="1"/>
</dbReference>
<dbReference type="InterPro" id="IPR013325">
    <property type="entry name" value="RNA_pol_sigma_r2"/>
</dbReference>
<evidence type="ECO:0000256" key="1">
    <source>
        <dbReference type="ARBA" id="ARBA00010641"/>
    </source>
</evidence>
<dbReference type="Proteomes" id="UP001500902">
    <property type="component" value="Unassembled WGS sequence"/>
</dbReference>
<evidence type="ECO:0000259" key="7">
    <source>
        <dbReference type="Pfam" id="PF08281"/>
    </source>
</evidence>
<evidence type="ECO:0000313" key="9">
    <source>
        <dbReference type="Proteomes" id="UP001500902"/>
    </source>
</evidence>
<evidence type="ECO:0000313" key="8">
    <source>
        <dbReference type="EMBL" id="GAA3667350.1"/>
    </source>
</evidence>
<reference evidence="9" key="1">
    <citation type="journal article" date="2019" name="Int. J. Syst. Evol. Microbiol.">
        <title>The Global Catalogue of Microorganisms (GCM) 10K type strain sequencing project: providing services to taxonomists for standard genome sequencing and annotation.</title>
        <authorList>
            <consortium name="The Broad Institute Genomics Platform"/>
            <consortium name="The Broad Institute Genome Sequencing Center for Infectious Disease"/>
            <person name="Wu L."/>
            <person name="Ma J."/>
        </authorList>
    </citation>
    <scope>NUCLEOTIDE SEQUENCE [LARGE SCALE GENOMIC DNA]</scope>
    <source>
        <strain evidence="9">JCM 16904</strain>
    </source>
</reference>
<organism evidence="8 9">
    <name type="scientific">Nonomuraea antimicrobica</name>
    <dbReference type="NCBI Taxonomy" id="561173"/>
    <lineage>
        <taxon>Bacteria</taxon>
        <taxon>Bacillati</taxon>
        <taxon>Actinomycetota</taxon>
        <taxon>Actinomycetes</taxon>
        <taxon>Streptosporangiales</taxon>
        <taxon>Streptosporangiaceae</taxon>
        <taxon>Nonomuraea</taxon>
    </lineage>
</organism>
<dbReference type="InterPro" id="IPR013249">
    <property type="entry name" value="RNA_pol_sigma70_r4_t2"/>
</dbReference>
<keyword evidence="9" id="KW-1185">Reference proteome</keyword>
<evidence type="ECO:0000256" key="2">
    <source>
        <dbReference type="ARBA" id="ARBA00023015"/>
    </source>
</evidence>
<evidence type="ECO:0000259" key="6">
    <source>
        <dbReference type="Pfam" id="PF04542"/>
    </source>
</evidence>
<dbReference type="NCBIfam" id="TIGR02937">
    <property type="entry name" value="sigma70-ECF"/>
    <property type="match status" value="1"/>
</dbReference>
<dbReference type="EMBL" id="BAAAZP010000067">
    <property type="protein sequence ID" value="GAA3667350.1"/>
    <property type="molecule type" value="Genomic_DNA"/>
</dbReference>
<dbReference type="InterPro" id="IPR013324">
    <property type="entry name" value="RNA_pol_sigma_r3/r4-like"/>
</dbReference>
<dbReference type="Gene3D" id="1.10.10.10">
    <property type="entry name" value="Winged helix-like DNA-binding domain superfamily/Winged helix DNA-binding domain"/>
    <property type="match status" value="1"/>
</dbReference>
<dbReference type="Gene3D" id="1.10.1740.10">
    <property type="match status" value="1"/>
</dbReference>
<feature type="domain" description="RNA polymerase sigma factor 70 region 4 type 2" evidence="7">
    <location>
        <begin position="120"/>
        <end position="172"/>
    </location>
</feature>
<dbReference type="Pfam" id="PF08281">
    <property type="entry name" value="Sigma70_r4_2"/>
    <property type="match status" value="1"/>
</dbReference>
<keyword evidence="5" id="KW-0804">Transcription</keyword>
<dbReference type="InterPro" id="IPR014284">
    <property type="entry name" value="RNA_pol_sigma-70_dom"/>
</dbReference>
<proteinExistence type="inferred from homology"/>
<keyword evidence="4" id="KW-0238">DNA-binding</keyword>
<dbReference type="RefSeq" id="WP_425568591.1">
    <property type="nucleotide sequence ID" value="NZ_BAAAZP010000067.1"/>
</dbReference>
<dbReference type="PANTHER" id="PTHR43133">
    <property type="entry name" value="RNA POLYMERASE ECF-TYPE SIGMA FACTO"/>
    <property type="match status" value="1"/>
</dbReference>
<dbReference type="SUPFAM" id="SSF88659">
    <property type="entry name" value="Sigma3 and sigma4 domains of RNA polymerase sigma factors"/>
    <property type="match status" value="1"/>
</dbReference>
<comment type="caution">
    <text evidence="8">The sequence shown here is derived from an EMBL/GenBank/DDBJ whole genome shotgun (WGS) entry which is preliminary data.</text>
</comment>
<dbReference type="InterPro" id="IPR007627">
    <property type="entry name" value="RNA_pol_sigma70_r2"/>
</dbReference>
<dbReference type="CDD" id="cd06171">
    <property type="entry name" value="Sigma70_r4"/>
    <property type="match status" value="1"/>
</dbReference>
<feature type="domain" description="RNA polymerase sigma-70 region 2" evidence="6">
    <location>
        <begin position="30"/>
        <end position="92"/>
    </location>
</feature>
<dbReference type="Pfam" id="PF04542">
    <property type="entry name" value="Sigma70_r2"/>
    <property type="match status" value="1"/>
</dbReference>
<sequence length="180" mass="20145">MDSEILRLAEPAPKVSAPPVASSDAELVAFYRRHRLSLVRFAVLLLGDQETAEDVVQDVFTRLHGKWRPGVTTIAYVRTCVLNGSRSILRRRAVVLRRVEPVAGLADSAETAALIGESRREVLLALARLPRRQREALVMRYYLDLSDAEIAEVMRVRQSTVRSMTARALARLLRELGDNA</sequence>
<evidence type="ECO:0000256" key="4">
    <source>
        <dbReference type="ARBA" id="ARBA00023125"/>
    </source>
</evidence>